<reference evidence="3" key="1">
    <citation type="submission" date="2023-07" db="EMBL/GenBank/DDBJ databases">
        <title>30 novel species of actinomycetes from the DSMZ collection.</title>
        <authorList>
            <person name="Nouioui I."/>
        </authorList>
    </citation>
    <scope>NUCLEOTIDE SEQUENCE [LARGE SCALE GENOMIC DNA]</scope>
    <source>
        <strain evidence="3">DSM 41640</strain>
    </source>
</reference>
<dbReference type="Proteomes" id="UP001183824">
    <property type="component" value="Unassembled WGS sequence"/>
</dbReference>
<name>A0ABU2VRZ5_9ACTN</name>
<comment type="caution">
    <text evidence="2">The sequence shown here is derived from an EMBL/GenBank/DDBJ whole genome shotgun (WGS) entry which is preliminary data.</text>
</comment>
<dbReference type="EMBL" id="JAVREZ010000120">
    <property type="protein sequence ID" value="MDT0488388.1"/>
    <property type="molecule type" value="Genomic_DNA"/>
</dbReference>
<keyword evidence="2" id="KW-0503">Monooxygenase</keyword>
<evidence type="ECO:0000256" key="1">
    <source>
        <dbReference type="SAM" id="MobiDB-lite"/>
    </source>
</evidence>
<sequence length="104" mass="10951">RMKRTVWNTGGCTSWYLDAEGRNTTVWPGTTGEFRRQTRTVDLAEYDVIRATGTPGVAAPGAAGGVRGGEAGRLAGSGRVPEQPGRSERETVAAGDTVTEEAAR</sequence>
<keyword evidence="3" id="KW-1185">Reference proteome</keyword>
<evidence type="ECO:0000313" key="3">
    <source>
        <dbReference type="Proteomes" id="UP001183824"/>
    </source>
</evidence>
<gene>
    <name evidence="2" type="ORF">RNB18_51015</name>
</gene>
<organism evidence="2 3">
    <name type="scientific">Streptomyces doebereineriae</name>
    <dbReference type="NCBI Taxonomy" id="3075528"/>
    <lineage>
        <taxon>Bacteria</taxon>
        <taxon>Bacillati</taxon>
        <taxon>Actinomycetota</taxon>
        <taxon>Actinomycetes</taxon>
        <taxon>Kitasatosporales</taxon>
        <taxon>Streptomycetaceae</taxon>
        <taxon>Streptomyces</taxon>
    </lineage>
</organism>
<feature type="region of interest" description="Disordered" evidence="1">
    <location>
        <begin position="59"/>
        <end position="104"/>
    </location>
</feature>
<protein>
    <submittedName>
        <fullName evidence="2">Cyclohexanone monooxygenase</fullName>
    </submittedName>
</protein>
<accession>A0ABU2VRZ5</accession>
<feature type="non-terminal residue" evidence="2">
    <location>
        <position position="1"/>
    </location>
</feature>
<keyword evidence="2" id="KW-0560">Oxidoreductase</keyword>
<evidence type="ECO:0000313" key="2">
    <source>
        <dbReference type="EMBL" id="MDT0488388.1"/>
    </source>
</evidence>
<proteinExistence type="predicted"/>
<dbReference type="GO" id="GO:0004497">
    <property type="term" value="F:monooxygenase activity"/>
    <property type="evidence" value="ECO:0007669"/>
    <property type="project" value="UniProtKB-KW"/>
</dbReference>
<feature type="compositionally biased region" description="Gly residues" evidence="1">
    <location>
        <begin position="62"/>
        <end position="71"/>
    </location>
</feature>